<feature type="region of interest" description="Disordered" evidence="1">
    <location>
        <begin position="167"/>
        <end position="262"/>
    </location>
</feature>
<proteinExistence type="predicted"/>
<feature type="region of interest" description="Disordered" evidence="1">
    <location>
        <begin position="1036"/>
        <end position="1140"/>
    </location>
</feature>
<name>A0A9Q9DUB1_CURCL</name>
<evidence type="ECO:0000313" key="3">
    <source>
        <dbReference type="EMBL" id="USP78261.1"/>
    </source>
</evidence>
<feature type="region of interest" description="Disordered" evidence="1">
    <location>
        <begin position="279"/>
        <end position="307"/>
    </location>
</feature>
<feature type="compositionally biased region" description="Basic and acidic residues" evidence="1">
    <location>
        <begin position="967"/>
        <end position="979"/>
    </location>
</feature>
<feature type="region of interest" description="Disordered" evidence="1">
    <location>
        <begin position="950"/>
        <end position="1007"/>
    </location>
</feature>
<feature type="region of interest" description="Disordered" evidence="1">
    <location>
        <begin position="1197"/>
        <end position="1230"/>
    </location>
</feature>
<dbReference type="Pfam" id="PF08457">
    <property type="entry name" value="Sfi1"/>
    <property type="match status" value="1"/>
</dbReference>
<dbReference type="OrthoDB" id="5215300at2759"/>
<feature type="compositionally biased region" description="Acidic residues" evidence="1">
    <location>
        <begin position="1084"/>
        <end position="1093"/>
    </location>
</feature>
<accession>A0A9Q9DUB1</accession>
<sequence length="1230" mass="141743">MRQNGRDPKDLTRDDLPDEGITCVLDYIFLNARTNIRAVVETLYDIVYQSQRSGDATSRALFDACDKHVEDNNLDPGTSAILYRFLVRLREEERQGEDLLRRFQRVLRDYFEITVGYSDDGEDFAPPAEIDTAQRGAHTGLGRTGSFDSFLDATADKVAGTDHGELALRPGRESQEGAVNSHDNGSNRRRATSDTEAHSYHQAGLPIRNRVNGIAPRRATSGPQQPLHRRSTSASSRGSLQIRRSGQPPMYKTAVDDADEDNFTDRTTSLDLSKVQIPGVNAPIPIGPYQPPRQRQRYSPPPERQYSFEPFRLSDTRLIDDAETFEQQRLHRLTREYIWKWRRRTQDLLDAREDMERAATAFERRTLLKASLSQWRETTLVRRSNRETNRFFERLETRAEKARNLFLLTKAFTHWAQCAEDEVQRTSVARRHILRTRFFNGWREITAVNELKIQHFALAKFLSIWRARTAAIRTTEQNAVSYYEDKLVKRTWDTLVKEYLSRGASNWHDIQVAKTTLQKWREITGILRERETWVGDRRDGILLRKTIKAWQQKSDAIQNLQSQADDFRKTSLLRPTLHTIQKQAQLEPKLREFQTRVNKRLLRSTFDDWRKDAKLSRRARIVDRMRLLRNAYTTWNDRLRIKALEERINDRILIECLYKWTLASRVSLFQRVHDRQLKESTFLHWVTRTNQRANTLDAAERRFAQFKRAQLLRTCLRKMETITAERRAEQFAVVAEYQQKLKERIFAKLKERQAHFQQLNQWSADACYYVLCKHTLKTWSEATHLARRNRRRDAYSQVRRTVKTNLVRRVFGHWREQANHVMALNQQANDMLENRTLQASAAIIHQWHDRTLLIRQQDGEATNLHAFKISSTYLNVWSRRMDDIRMLEGQAIALRQESTEIAAAGALKKMGWRLWNLKRQEDNAKALFERNFEKHVRAMVRFWAERATERLAQRSASPTPSRRSRGRRTDEDNNGRKGGGDNAANTEDDRDDDRQRGLEPSGDETQRLEAWTAFDESALGLNNDLDLSLSLTPEQTPRYSTFTPNPYVQAPTPSSTRPPLSILRRPNTYPQPESALRPPPATIVEDDESDLDFGDGAQSTFWSGTPRPPTTNKPGYLKTPSKRSVARAKHPELPASPEKQRAFSPLRRPLGSLLDRERGSRIGSMSAPPVRSARPSGVGAIGGVTSFERRLREGGFGGSVAASSSALKGGRARGGGARPRVGFGDVSQMG</sequence>
<feature type="compositionally biased region" description="Polar residues" evidence="1">
    <location>
        <begin position="1036"/>
        <end position="1058"/>
    </location>
</feature>
<feature type="domain" description="Sfi1 spindle body" evidence="2">
    <location>
        <begin position="382"/>
        <end position="947"/>
    </location>
</feature>
<evidence type="ECO:0000313" key="4">
    <source>
        <dbReference type="Proteomes" id="UP001056012"/>
    </source>
</evidence>
<gene>
    <name evidence="3" type="ORF">yc1106_05535</name>
</gene>
<feature type="compositionally biased region" description="Low complexity" evidence="1">
    <location>
        <begin position="1199"/>
        <end position="1209"/>
    </location>
</feature>
<keyword evidence="4" id="KW-1185">Reference proteome</keyword>
<protein>
    <recommendedName>
        <fullName evidence="2">Sfi1 spindle body domain-containing protein</fullName>
    </recommendedName>
</protein>
<evidence type="ECO:0000256" key="1">
    <source>
        <dbReference type="SAM" id="MobiDB-lite"/>
    </source>
</evidence>
<feature type="compositionally biased region" description="Polar residues" evidence="1">
    <location>
        <begin position="232"/>
        <end position="244"/>
    </location>
</feature>
<dbReference type="VEuPathDB" id="FungiDB:yc1106_05535"/>
<dbReference type="AlphaFoldDB" id="A0A9Q9DUB1"/>
<dbReference type="InterPro" id="IPR013665">
    <property type="entry name" value="Sfi1_dom"/>
</dbReference>
<dbReference type="EMBL" id="CP089277">
    <property type="protein sequence ID" value="USP78261.1"/>
    <property type="molecule type" value="Genomic_DNA"/>
</dbReference>
<evidence type="ECO:0000259" key="2">
    <source>
        <dbReference type="Pfam" id="PF08457"/>
    </source>
</evidence>
<reference evidence="3" key="1">
    <citation type="submission" date="2021-12" db="EMBL/GenBank/DDBJ databases">
        <title>Curvularia clavata genome.</title>
        <authorList>
            <person name="Cao Y."/>
        </authorList>
    </citation>
    <scope>NUCLEOTIDE SEQUENCE</scope>
    <source>
        <strain evidence="3">Yc1106</strain>
    </source>
</reference>
<organism evidence="3 4">
    <name type="scientific">Curvularia clavata</name>
    <dbReference type="NCBI Taxonomy" id="95742"/>
    <lineage>
        <taxon>Eukaryota</taxon>
        <taxon>Fungi</taxon>
        <taxon>Dikarya</taxon>
        <taxon>Ascomycota</taxon>
        <taxon>Pezizomycotina</taxon>
        <taxon>Dothideomycetes</taxon>
        <taxon>Pleosporomycetidae</taxon>
        <taxon>Pleosporales</taxon>
        <taxon>Pleosporineae</taxon>
        <taxon>Pleosporaceae</taxon>
        <taxon>Curvularia</taxon>
    </lineage>
</organism>
<dbReference type="Proteomes" id="UP001056012">
    <property type="component" value="Chromosome 4"/>
</dbReference>